<dbReference type="AlphaFoldDB" id="A0A8T0FE03"/>
<reference evidence="2" key="1">
    <citation type="journal article" date="2020" name="bioRxiv">
        <title>Chromosome-level reference genome of the European wasp spider Argiope bruennichi: a resource for studies on range expansion and evolutionary adaptation.</title>
        <authorList>
            <person name="Sheffer M.M."/>
            <person name="Hoppe A."/>
            <person name="Krehenwinkel H."/>
            <person name="Uhl G."/>
            <person name="Kuss A.W."/>
            <person name="Jensen L."/>
            <person name="Jensen C."/>
            <person name="Gillespie R.G."/>
            <person name="Hoff K.J."/>
            <person name="Prost S."/>
        </authorList>
    </citation>
    <scope>NUCLEOTIDE SEQUENCE</scope>
</reference>
<evidence type="ECO:0000256" key="1">
    <source>
        <dbReference type="SAM" id="MobiDB-lite"/>
    </source>
</evidence>
<comment type="caution">
    <text evidence="2">The sequence shown here is derived from an EMBL/GenBank/DDBJ whole genome shotgun (WGS) entry which is preliminary data.</text>
</comment>
<keyword evidence="3" id="KW-1185">Reference proteome</keyword>
<evidence type="ECO:0000313" key="3">
    <source>
        <dbReference type="Proteomes" id="UP000807504"/>
    </source>
</evidence>
<protein>
    <submittedName>
        <fullName evidence="2">Uncharacterized protein</fullName>
    </submittedName>
</protein>
<dbReference type="Proteomes" id="UP000807504">
    <property type="component" value="Unassembled WGS sequence"/>
</dbReference>
<organism evidence="2 3">
    <name type="scientific">Argiope bruennichi</name>
    <name type="common">Wasp spider</name>
    <name type="synonym">Aranea bruennichi</name>
    <dbReference type="NCBI Taxonomy" id="94029"/>
    <lineage>
        <taxon>Eukaryota</taxon>
        <taxon>Metazoa</taxon>
        <taxon>Ecdysozoa</taxon>
        <taxon>Arthropoda</taxon>
        <taxon>Chelicerata</taxon>
        <taxon>Arachnida</taxon>
        <taxon>Araneae</taxon>
        <taxon>Araneomorphae</taxon>
        <taxon>Entelegynae</taxon>
        <taxon>Araneoidea</taxon>
        <taxon>Araneidae</taxon>
        <taxon>Argiope</taxon>
    </lineage>
</organism>
<reference evidence="2" key="2">
    <citation type="submission" date="2020-06" db="EMBL/GenBank/DDBJ databases">
        <authorList>
            <person name="Sheffer M."/>
        </authorList>
    </citation>
    <scope>NUCLEOTIDE SEQUENCE</scope>
</reference>
<sequence length="378" mass="43707">MDKSKLFIDDETDAQNKSEKKSEIENEKVCVTQDEIENEKICVTQDEIENEKICVRQDEIENENKLCVTKAETENENKLQKQELYASNDGQKSDVEFEPKLKSICKEKEKYPECGLKKDQAESPHRRTTELSETNRSRFAIGIAHKVTDQVDYSSSNKNIYVRKIMQKYLRIARTNPTGTIKKFRYIRRDGKTQKTMTAKSISPQTLTKKQIYVSQTDKCIEISKECISQTKINGFEDAKSEVTNIGKTKPKTDKLQKLKTNPSAMHRLKSHSEDLSKDVTVVPSSSQSASTTSYESEMISRSSEVKSAEEVLTHFKWFMHSKKESFDKSMAEYSCKQDMKEISESESRRLKYPPKTRDNIIIQGLKKNLLKMQWDLK</sequence>
<name>A0A8T0FE03_ARGBR</name>
<accession>A0A8T0FE03</accession>
<feature type="region of interest" description="Disordered" evidence="1">
    <location>
        <begin position="1"/>
        <end position="25"/>
    </location>
</feature>
<dbReference type="EMBL" id="JABXBU010000012">
    <property type="protein sequence ID" value="KAF8789346.1"/>
    <property type="molecule type" value="Genomic_DNA"/>
</dbReference>
<gene>
    <name evidence="2" type="ORF">HNY73_007287</name>
</gene>
<evidence type="ECO:0000313" key="2">
    <source>
        <dbReference type="EMBL" id="KAF8789346.1"/>
    </source>
</evidence>
<proteinExistence type="predicted"/>